<proteinExistence type="predicted"/>
<evidence type="ECO:0000313" key="2">
    <source>
        <dbReference type="Proteomes" id="UP000237000"/>
    </source>
</evidence>
<sequence length="64" mass="7393">MHKQQNNVGPTKNCVGGYFKNANFQPSEPNKKKLMYELLINYHPSNSSNVSLDTFSITIWNEFK</sequence>
<comment type="caution">
    <text evidence="1">The sequence shown here is derived from an EMBL/GenBank/DDBJ whole genome shotgun (WGS) entry which is preliminary data.</text>
</comment>
<gene>
    <name evidence="1" type="ORF">TorRG33x02_018180</name>
</gene>
<dbReference type="OrthoDB" id="10275671at2759"/>
<keyword evidence="2" id="KW-1185">Reference proteome</keyword>
<name>A0A2P5FYF5_TREOI</name>
<dbReference type="Proteomes" id="UP000237000">
    <property type="component" value="Unassembled WGS sequence"/>
</dbReference>
<protein>
    <submittedName>
        <fullName evidence="1">Uncharacterized protein</fullName>
    </submittedName>
</protein>
<reference evidence="2" key="1">
    <citation type="submission" date="2016-06" db="EMBL/GenBank/DDBJ databases">
        <title>Parallel loss of symbiosis genes in relatives of nitrogen-fixing non-legume Parasponia.</title>
        <authorList>
            <person name="Van Velzen R."/>
            <person name="Holmer R."/>
            <person name="Bu F."/>
            <person name="Rutten L."/>
            <person name="Van Zeijl A."/>
            <person name="Liu W."/>
            <person name="Santuari L."/>
            <person name="Cao Q."/>
            <person name="Sharma T."/>
            <person name="Shen D."/>
            <person name="Roswanjaya Y."/>
            <person name="Wardhani T."/>
            <person name="Kalhor M.S."/>
            <person name="Jansen J."/>
            <person name="Van den Hoogen J."/>
            <person name="Gungor B."/>
            <person name="Hartog M."/>
            <person name="Hontelez J."/>
            <person name="Verver J."/>
            <person name="Yang W.-C."/>
            <person name="Schijlen E."/>
            <person name="Repin R."/>
            <person name="Schilthuizen M."/>
            <person name="Schranz E."/>
            <person name="Heidstra R."/>
            <person name="Miyata K."/>
            <person name="Fedorova E."/>
            <person name="Kohlen W."/>
            <person name="Bisseling T."/>
            <person name="Smit S."/>
            <person name="Geurts R."/>
        </authorList>
    </citation>
    <scope>NUCLEOTIDE SEQUENCE [LARGE SCALE GENOMIC DNA]</scope>
    <source>
        <strain evidence="2">cv. RG33-2</strain>
    </source>
</reference>
<dbReference type="AlphaFoldDB" id="A0A2P5FYF5"/>
<accession>A0A2P5FYF5</accession>
<evidence type="ECO:0000313" key="1">
    <source>
        <dbReference type="EMBL" id="POO02832.1"/>
    </source>
</evidence>
<dbReference type="InParanoid" id="A0A2P5FYF5"/>
<organism evidence="1 2">
    <name type="scientific">Trema orientale</name>
    <name type="common">Charcoal tree</name>
    <name type="synonym">Celtis orientalis</name>
    <dbReference type="NCBI Taxonomy" id="63057"/>
    <lineage>
        <taxon>Eukaryota</taxon>
        <taxon>Viridiplantae</taxon>
        <taxon>Streptophyta</taxon>
        <taxon>Embryophyta</taxon>
        <taxon>Tracheophyta</taxon>
        <taxon>Spermatophyta</taxon>
        <taxon>Magnoliopsida</taxon>
        <taxon>eudicotyledons</taxon>
        <taxon>Gunneridae</taxon>
        <taxon>Pentapetalae</taxon>
        <taxon>rosids</taxon>
        <taxon>fabids</taxon>
        <taxon>Rosales</taxon>
        <taxon>Cannabaceae</taxon>
        <taxon>Trema</taxon>
    </lineage>
</organism>
<dbReference type="EMBL" id="JXTC01000004">
    <property type="protein sequence ID" value="POO02832.1"/>
    <property type="molecule type" value="Genomic_DNA"/>
</dbReference>